<dbReference type="Proteomes" id="UP000234329">
    <property type="component" value="Unassembled WGS sequence"/>
</dbReference>
<dbReference type="RefSeq" id="WP_101538706.1">
    <property type="nucleotide sequence ID" value="NZ_MXAV01000048.1"/>
</dbReference>
<keyword evidence="3" id="KW-1185">Reference proteome</keyword>
<dbReference type="AlphaFoldDB" id="A0A2I1DIY3"/>
<dbReference type="SUPFAM" id="SSF103515">
    <property type="entry name" value="Autotransporter"/>
    <property type="match status" value="1"/>
</dbReference>
<evidence type="ECO:0000313" key="2">
    <source>
        <dbReference type="EMBL" id="PKY09836.1"/>
    </source>
</evidence>
<feature type="signal peptide" evidence="1">
    <location>
        <begin position="1"/>
        <end position="22"/>
    </location>
</feature>
<evidence type="ECO:0000313" key="3">
    <source>
        <dbReference type="Proteomes" id="UP000234329"/>
    </source>
</evidence>
<evidence type="ECO:0008006" key="4">
    <source>
        <dbReference type="Google" id="ProtNLM"/>
    </source>
</evidence>
<reference evidence="2 3" key="1">
    <citation type="submission" date="2017-03" db="EMBL/GenBank/DDBJ databases">
        <title>Draft genime sequence of the acidophilic sulfur-oxidizing bacterium Acidithiobacillus sp. SH, isolated from seawater.</title>
        <authorList>
            <person name="Sharmin S."/>
            <person name="Tokuhisa M."/>
            <person name="Kanao T."/>
            <person name="Kamimura K."/>
        </authorList>
    </citation>
    <scope>NUCLEOTIDE SEQUENCE [LARGE SCALE GENOMIC DNA]</scope>
    <source>
        <strain evidence="2 3">SH</strain>
    </source>
</reference>
<dbReference type="EMBL" id="MXAV01000048">
    <property type="protein sequence ID" value="PKY09836.1"/>
    <property type="molecule type" value="Genomic_DNA"/>
</dbReference>
<keyword evidence="1" id="KW-0732">Signal</keyword>
<dbReference type="InParanoid" id="A0A2I1DIY3"/>
<organism evidence="2 3">
    <name type="scientific">Acidithiobacillus marinus</name>
    <dbReference type="NCBI Taxonomy" id="187490"/>
    <lineage>
        <taxon>Bacteria</taxon>
        <taxon>Pseudomonadati</taxon>
        <taxon>Pseudomonadota</taxon>
        <taxon>Acidithiobacillia</taxon>
        <taxon>Acidithiobacillales</taxon>
        <taxon>Acidithiobacillaceae</taxon>
        <taxon>Acidithiobacillus</taxon>
    </lineage>
</organism>
<feature type="chain" id="PRO_5014139154" description="Outer membrane protein beta-barrel domain-containing protein" evidence="1">
    <location>
        <begin position="23"/>
        <end position="276"/>
    </location>
</feature>
<name>A0A2I1DIY3_9PROT</name>
<evidence type="ECO:0000256" key="1">
    <source>
        <dbReference type="SAM" id="SignalP"/>
    </source>
</evidence>
<comment type="caution">
    <text evidence="2">The sequence shown here is derived from an EMBL/GenBank/DDBJ whole genome shotgun (WGS) entry which is preliminary data.</text>
</comment>
<sequence length="276" mass="28918">MKKTALISAVLVLAGFSGAAFANTAILKANNEIGIAATGTLMNYQEHITPGPSDTESGWMPGFGVKYSLMQNLMGLNNAYVAIHFNRSAGNINYRGAVQTGDGDVPVTATDKATIYNVTGRVGMGMTLSNDMMVTPYVVGGYQHWNRDLIGPGGYTEDYGAGLVGLGAKFQYAPTSNLVLSATPEFMAIVGGGVKGNVAGVGRAKFGTSGEEKLSLDADYAVAENVHIYGGLSYTHFNYTGGPAPVYGNPDIIAAQEPPSSTNHFGLQLGVAYNFY</sequence>
<gene>
    <name evidence="2" type="ORF">B1757_12870</name>
</gene>
<protein>
    <recommendedName>
        <fullName evidence="4">Outer membrane protein beta-barrel domain-containing protein</fullName>
    </recommendedName>
</protein>
<dbReference type="OrthoDB" id="5298794at2"/>
<proteinExistence type="predicted"/>
<accession>A0A2I1DIY3</accession>
<dbReference type="InterPro" id="IPR036709">
    <property type="entry name" value="Autotransporte_beta_dom_sf"/>
</dbReference>